<sequence length="187" mass="21139">MKRLSLLFLVALFVLGVINSAKSENGAKTYPPTYNYNYGPTYNSGPQGNMMNPNMMNQPVQGGQATIRGRVLDINPPVARVQGEDGQVYNVRLGPIWYWRDNNYSLSTGEQVEIIGYRQGNLIFPRLIRANGREITLRDQNGFPLWRGHGPCCGRHDCPHDDHDPYNCPYDDHGNWSQGGRGWGGWR</sequence>
<dbReference type="Proteomes" id="UP000502179">
    <property type="component" value="Chromosome"/>
</dbReference>
<protein>
    <submittedName>
        <fullName evidence="1">Uncharacterized protein</fullName>
    </submittedName>
</protein>
<proteinExistence type="predicted"/>
<evidence type="ECO:0000313" key="2">
    <source>
        <dbReference type="Proteomes" id="UP000502179"/>
    </source>
</evidence>
<keyword evidence="2" id="KW-1185">Reference proteome</keyword>
<name>A0A6G7PV95_9BACT</name>
<dbReference type="AlphaFoldDB" id="A0A6G7PV95"/>
<dbReference type="EMBL" id="CP048877">
    <property type="protein sequence ID" value="QIJ71441.1"/>
    <property type="molecule type" value="Genomic_DNA"/>
</dbReference>
<gene>
    <name evidence="1" type="ORF">G4V39_03745</name>
</gene>
<accession>A0A6G7PV95</accession>
<dbReference type="KEGG" id="tav:G4V39_03745"/>
<reference evidence="1 2" key="1">
    <citation type="submission" date="2020-02" db="EMBL/GenBank/DDBJ databases">
        <title>Genome analysis of Thermosulfuriphilus ammonigenes ST65T, an anaerobic thermophilic chemolithoautotrophic bacterium isolated from a deep-sea hydrothermal vent.</title>
        <authorList>
            <person name="Slobodkina G."/>
            <person name="Allioux M."/>
            <person name="Merkel A."/>
            <person name="Alain K."/>
            <person name="Jebbar M."/>
            <person name="Slobodkin A."/>
        </authorList>
    </citation>
    <scope>NUCLEOTIDE SEQUENCE [LARGE SCALE GENOMIC DNA]</scope>
    <source>
        <strain evidence="1 2">ST65</strain>
    </source>
</reference>
<dbReference type="RefSeq" id="WP_166031661.1">
    <property type="nucleotide sequence ID" value="NZ_CP048877.1"/>
</dbReference>
<organism evidence="1 2">
    <name type="scientific">Thermosulfuriphilus ammonigenes</name>
    <dbReference type="NCBI Taxonomy" id="1936021"/>
    <lineage>
        <taxon>Bacteria</taxon>
        <taxon>Pseudomonadati</taxon>
        <taxon>Thermodesulfobacteriota</taxon>
        <taxon>Thermodesulfobacteria</taxon>
        <taxon>Thermodesulfobacteriales</taxon>
        <taxon>Thermodesulfobacteriaceae</taxon>
        <taxon>Thermosulfuriphilus</taxon>
    </lineage>
</organism>
<evidence type="ECO:0000313" key="1">
    <source>
        <dbReference type="EMBL" id="QIJ71441.1"/>
    </source>
</evidence>